<name>A0A7W7RCV7_9ACTN</name>
<dbReference type="AlphaFoldDB" id="A0A7W7RCV7"/>
<sequence length="181" mass="19697">MDIPRRHSRLAVRGAALLALSFVVTSCSAQNARVGVLAQDAPRDALPTAMITWCGDHAPAHLGLTGDVYEMLYTPESEPEGNLLEVDLADPGPGWTVEVELRNGETWTVEDGRGYIPDPMTHYQYRLGVSTDQAEDAAEADLGSTTFTINRLSREEGVYESLPDDDPGYEVTPIEGFALEC</sequence>
<evidence type="ECO:0000256" key="1">
    <source>
        <dbReference type="SAM" id="SignalP"/>
    </source>
</evidence>
<keyword evidence="1" id="KW-0732">Signal</keyword>
<dbReference type="RefSeq" id="WP_184573617.1">
    <property type="nucleotide sequence ID" value="NZ_JACHJT010000001.1"/>
</dbReference>
<protein>
    <submittedName>
        <fullName evidence="2">Uncharacterized protein</fullName>
    </submittedName>
</protein>
<comment type="caution">
    <text evidence="2">The sequence shown here is derived from an EMBL/GenBank/DDBJ whole genome shotgun (WGS) entry which is preliminary data.</text>
</comment>
<organism evidence="2 3">
    <name type="scientific">Lipingzhangella halophila</name>
    <dbReference type="NCBI Taxonomy" id="1783352"/>
    <lineage>
        <taxon>Bacteria</taxon>
        <taxon>Bacillati</taxon>
        <taxon>Actinomycetota</taxon>
        <taxon>Actinomycetes</taxon>
        <taxon>Streptosporangiales</taxon>
        <taxon>Nocardiopsidaceae</taxon>
        <taxon>Lipingzhangella</taxon>
    </lineage>
</organism>
<dbReference type="Proteomes" id="UP000523007">
    <property type="component" value="Unassembled WGS sequence"/>
</dbReference>
<reference evidence="2 3" key="1">
    <citation type="submission" date="2020-08" db="EMBL/GenBank/DDBJ databases">
        <title>Sequencing the genomes of 1000 actinobacteria strains.</title>
        <authorList>
            <person name="Klenk H.-P."/>
        </authorList>
    </citation>
    <scope>NUCLEOTIDE SEQUENCE [LARGE SCALE GENOMIC DNA]</scope>
    <source>
        <strain evidence="2 3">DSM 102030</strain>
    </source>
</reference>
<proteinExistence type="predicted"/>
<feature type="chain" id="PRO_5038446942" evidence="1">
    <location>
        <begin position="30"/>
        <end position="181"/>
    </location>
</feature>
<accession>A0A7W7RCV7</accession>
<dbReference type="EMBL" id="JACHJT010000001">
    <property type="protein sequence ID" value="MBB4929273.1"/>
    <property type="molecule type" value="Genomic_DNA"/>
</dbReference>
<keyword evidence="3" id="KW-1185">Reference proteome</keyword>
<dbReference type="PROSITE" id="PS51257">
    <property type="entry name" value="PROKAR_LIPOPROTEIN"/>
    <property type="match status" value="1"/>
</dbReference>
<evidence type="ECO:0000313" key="2">
    <source>
        <dbReference type="EMBL" id="MBB4929273.1"/>
    </source>
</evidence>
<feature type="signal peptide" evidence="1">
    <location>
        <begin position="1"/>
        <end position="29"/>
    </location>
</feature>
<gene>
    <name evidence="2" type="ORF">F4561_000093</name>
</gene>
<evidence type="ECO:0000313" key="3">
    <source>
        <dbReference type="Proteomes" id="UP000523007"/>
    </source>
</evidence>